<dbReference type="InterPro" id="IPR052043">
    <property type="entry name" value="PolySaccharide_Degr_Enz"/>
</dbReference>
<keyword evidence="3" id="KW-1185">Reference proteome</keyword>
<accession>A0A6I4SWZ7</accession>
<dbReference type="OrthoDB" id="258246at2"/>
<name>A0A6I4SWZ7_9SPHN</name>
<dbReference type="InterPro" id="IPR010905">
    <property type="entry name" value="Glyco_hydro_88"/>
</dbReference>
<organism evidence="2 3">
    <name type="scientific">Croceibacterium salegens</name>
    <dbReference type="NCBI Taxonomy" id="1737568"/>
    <lineage>
        <taxon>Bacteria</taxon>
        <taxon>Pseudomonadati</taxon>
        <taxon>Pseudomonadota</taxon>
        <taxon>Alphaproteobacteria</taxon>
        <taxon>Sphingomonadales</taxon>
        <taxon>Erythrobacteraceae</taxon>
        <taxon>Croceibacterium</taxon>
    </lineage>
</organism>
<evidence type="ECO:0000256" key="1">
    <source>
        <dbReference type="ARBA" id="ARBA00022801"/>
    </source>
</evidence>
<dbReference type="GO" id="GO:0005975">
    <property type="term" value="P:carbohydrate metabolic process"/>
    <property type="evidence" value="ECO:0007669"/>
    <property type="project" value="InterPro"/>
</dbReference>
<dbReference type="InterPro" id="IPR012341">
    <property type="entry name" value="6hp_glycosidase-like_sf"/>
</dbReference>
<dbReference type="Proteomes" id="UP000433652">
    <property type="component" value="Unassembled WGS sequence"/>
</dbReference>
<dbReference type="PANTHER" id="PTHR33886:SF8">
    <property type="entry name" value="UNSATURATED RHAMNOGALACTURONAN HYDROLASE (EUROFUNG)"/>
    <property type="match status" value="1"/>
</dbReference>
<dbReference type="PROSITE" id="PS51318">
    <property type="entry name" value="TAT"/>
    <property type="match status" value="1"/>
</dbReference>
<proteinExistence type="predicted"/>
<sequence length="356" mass="38857">MRRLSSAELSRRSLLGTMGMLALGGCVSGVRPSASPDPAVLSVGKTAALEWGSRPDVVLYEIPDVVAPHYAEAGVALGVSRLSANLSDPSLLDIVRTRWAKAALMPNSANHVDANVIGTWAMLADDEQRGIELADGQWAETGDDGLTKQARYWIDDVWMIGALQTQAFRSTGMKRFIDRSALMAVRYLERLQQPNWLFHHGLTAPFFWARGNGWVAAGLAEILSILPREHQHWPTISAGFERTMEALLRTQRADGLWGQLIDHPEAWTESSGSAMFAYAFVRASNAGFLSAAPYRTAAQHAWEGLCDRVEPDGKLRGVCVGTGQADNAQFYFDRPTVTGDLHGQAPLLWLCAELAA</sequence>
<dbReference type="EMBL" id="WTYM01000030">
    <property type="protein sequence ID" value="MXO58882.1"/>
    <property type="molecule type" value="Genomic_DNA"/>
</dbReference>
<dbReference type="GO" id="GO:0016787">
    <property type="term" value="F:hydrolase activity"/>
    <property type="evidence" value="ECO:0007669"/>
    <property type="project" value="UniProtKB-KW"/>
</dbReference>
<evidence type="ECO:0000313" key="3">
    <source>
        <dbReference type="Proteomes" id="UP000433652"/>
    </source>
</evidence>
<dbReference type="RefSeq" id="WP_159792745.1">
    <property type="nucleotide sequence ID" value="NZ_WTYM01000030.1"/>
</dbReference>
<dbReference type="Gene3D" id="1.50.10.10">
    <property type="match status" value="1"/>
</dbReference>
<dbReference type="SUPFAM" id="SSF48208">
    <property type="entry name" value="Six-hairpin glycosidases"/>
    <property type="match status" value="1"/>
</dbReference>
<dbReference type="AlphaFoldDB" id="A0A6I4SWZ7"/>
<comment type="caution">
    <text evidence="2">The sequence shown here is derived from an EMBL/GenBank/DDBJ whole genome shotgun (WGS) entry which is preliminary data.</text>
</comment>
<dbReference type="InterPro" id="IPR006311">
    <property type="entry name" value="TAT_signal"/>
</dbReference>
<evidence type="ECO:0000313" key="2">
    <source>
        <dbReference type="EMBL" id="MXO58882.1"/>
    </source>
</evidence>
<keyword evidence="1 2" id="KW-0378">Hydrolase</keyword>
<gene>
    <name evidence="2" type="ORF">GRI89_04920</name>
</gene>
<dbReference type="PROSITE" id="PS51257">
    <property type="entry name" value="PROKAR_LIPOPROTEIN"/>
    <property type="match status" value="1"/>
</dbReference>
<reference evidence="2 3" key="1">
    <citation type="submission" date="2019-12" db="EMBL/GenBank/DDBJ databases">
        <title>Genomic-based taxomic classification of the family Erythrobacteraceae.</title>
        <authorList>
            <person name="Xu L."/>
        </authorList>
    </citation>
    <scope>NUCLEOTIDE SEQUENCE [LARGE SCALE GENOMIC DNA]</scope>
    <source>
        <strain evidence="2 3">MCCC 1K01500</strain>
    </source>
</reference>
<dbReference type="InterPro" id="IPR008928">
    <property type="entry name" value="6-hairpin_glycosidase_sf"/>
</dbReference>
<dbReference type="PANTHER" id="PTHR33886">
    <property type="entry name" value="UNSATURATED RHAMNOGALACTURONAN HYDROLASE (EUROFUNG)"/>
    <property type="match status" value="1"/>
</dbReference>
<protein>
    <submittedName>
        <fullName evidence="2">Glycosyl hydrolase</fullName>
    </submittedName>
</protein>
<dbReference type="Pfam" id="PF07470">
    <property type="entry name" value="Glyco_hydro_88"/>
    <property type="match status" value="1"/>
</dbReference>